<dbReference type="SUPFAM" id="SSF52440">
    <property type="entry name" value="PreATP-grasp domain"/>
    <property type="match status" value="1"/>
</dbReference>
<dbReference type="Pfam" id="PF07478">
    <property type="entry name" value="Dala_Dala_lig_C"/>
    <property type="match status" value="1"/>
</dbReference>
<evidence type="ECO:0000256" key="9">
    <source>
        <dbReference type="ARBA" id="ARBA00022984"/>
    </source>
</evidence>
<keyword evidence="12" id="KW-0963">Cytoplasm</keyword>
<comment type="similarity">
    <text evidence="2 12">Belongs to the D-alanine--D-alanine ligase family.</text>
</comment>
<dbReference type="Gene3D" id="3.30.470.20">
    <property type="entry name" value="ATP-grasp fold, B domain"/>
    <property type="match status" value="1"/>
</dbReference>
<keyword evidence="10 14" id="KW-0464">Manganese</keyword>
<evidence type="ECO:0000256" key="12">
    <source>
        <dbReference type="HAMAP-Rule" id="MF_00047"/>
    </source>
</evidence>
<dbReference type="HAMAP" id="MF_00047">
    <property type="entry name" value="Dala_Dala_lig"/>
    <property type="match status" value="1"/>
</dbReference>
<comment type="cofactor">
    <cofactor evidence="14">
        <name>Mg(2+)</name>
        <dbReference type="ChEBI" id="CHEBI:18420"/>
    </cofactor>
    <cofactor evidence="14">
        <name>Mn(2+)</name>
        <dbReference type="ChEBI" id="CHEBI:29035"/>
    </cofactor>
    <text evidence="14">Binds 2 magnesium or manganese ions per subunit.</text>
</comment>
<feature type="active site" evidence="13">
    <location>
        <position position="20"/>
    </location>
</feature>
<dbReference type="OrthoDB" id="9813261at2"/>
<dbReference type="UniPathway" id="UPA00219"/>
<dbReference type="GO" id="GO:0008716">
    <property type="term" value="F:D-alanine-D-alanine ligase activity"/>
    <property type="evidence" value="ECO:0007669"/>
    <property type="project" value="UniProtKB-UniRule"/>
</dbReference>
<dbReference type="PIRSF" id="PIRSF039102">
    <property type="entry name" value="Ddl/VanB"/>
    <property type="match status" value="1"/>
</dbReference>
<evidence type="ECO:0000256" key="13">
    <source>
        <dbReference type="PIRSR" id="PIRSR039102-1"/>
    </source>
</evidence>
<dbReference type="GO" id="GO:0046872">
    <property type="term" value="F:metal ion binding"/>
    <property type="evidence" value="ECO:0007669"/>
    <property type="project" value="UniProtKB-KW"/>
</dbReference>
<comment type="function">
    <text evidence="12">Cell wall formation.</text>
</comment>
<dbReference type="GO" id="GO:0005524">
    <property type="term" value="F:ATP binding"/>
    <property type="evidence" value="ECO:0007669"/>
    <property type="project" value="UniProtKB-UniRule"/>
</dbReference>
<dbReference type="Proteomes" id="UP000265581">
    <property type="component" value="Unassembled WGS sequence"/>
</dbReference>
<dbReference type="GO" id="GO:0009252">
    <property type="term" value="P:peptidoglycan biosynthetic process"/>
    <property type="evidence" value="ECO:0007669"/>
    <property type="project" value="UniProtKB-UniRule"/>
</dbReference>
<evidence type="ECO:0000313" key="17">
    <source>
        <dbReference type="EMBL" id="REK69965.1"/>
    </source>
</evidence>
<reference evidence="17 18" key="1">
    <citation type="submission" date="2018-08" db="EMBL/GenBank/DDBJ databases">
        <title>Aeromicrobium sp. M2KJ-4, whole genome shotgun sequence.</title>
        <authorList>
            <person name="Tuo L."/>
        </authorList>
    </citation>
    <scope>NUCLEOTIDE SEQUENCE [LARGE SCALE GENOMIC DNA]</scope>
    <source>
        <strain evidence="17 18">M2KJ-4</strain>
    </source>
</reference>
<proteinExistence type="inferred from homology"/>
<evidence type="ECO:0000256" key="5">
    <source>
        <dbReference type="ARBA" id="ARBA00022741"/>
    </source>
</evidence>
<dbReference type="InterPro" id="IPR011127">
    <property type="entry name" value="Dala_Dala_lig_N"/>
</dbReference>
<dbReference type="PROSITE" id="PS00844">
    <property type="entry name" value="DALA_DALA_LIGASE_2"/>
    <property type="match status" value="1"/>
</dbReference>
<feature type="binding site" evidence="14">
    <location>
        <position position="275"/>
    </location>
    <ligand>
        <name>Mg(2+)</name>
        <dbReference type="ChEBI" id="CHEBI:18420"/>
        <label>1</label>
    </ligand>
</feature>
<feature type="binding site" evidence="14">
    <location>
        <position position="289"/>
    </location>
    <ligand>
        <name>Mg(2+)</name>
        <dbReference type="ChEBI" id="CHEBI:18420"/>
        <label>2</label>
    </ligand>
</feature>
<dbReference type="NCBIfam" id="TIGR01205">
    <property type="entry name" value="D_ala_D_alaTIGR"/>
    <property type="match status" value="1"/>
</dbReference>
<dbReference type="GO" id="GO:0008360">
    <property type="term" value="P:regulation of cell shape"/>
    <property type="evidence" value="ECO:0007669"/>
    <property type="project" value="UniProtKB-KW"/>
</dbReference>
<feature type="active site" evidence="13">
    <location>
        <position position="298"/>
    </location>
</feature>
<gene>
    <name evidence="12" type="primary">ddl</name>
    <name evidence="17" type="ORF">DX116_12305</name>
</gene>
<comment type="cofactor">
    <cofactor evidence="1">
        <name>Mn(2+)</name>
        <dbReference type="ChEBI" id="CHEBI:29035"/>
    </cofactor>
</comment>
<dbReference type="PANTHER" id="PTHR23132">
    <property type="entry name" value="D-ALANINE--D-ALANINE LIGASE"/>
    <property type="match status" value="1"/>
</dbReference>
<evidence type="ECO:0000313" key="18">
    <source>
        <dbReference type="Proteomes" id="UP000265581"/>
    </source>
</evidence>
<feature type="binding site" evidence="14">
    <location>
        <position position="287"/>
    </location>
    <ligand>
        <name>Mg(2+)</name>
        <dbReference type="ChEBI" id="CHEBI:18420"/>
        <label>1</label>
    </ligand>
</feature>
<dbReference type="PROSITE" id="PS50975">
    <property type="entry name" value="ATP_GRASP"/>
    <property type="match status" value="1"/>
</dbReference>
<keyword evidence="3 12" id="KW-0436">Ligase</keyword>
<keyword evidence="4 14" id="KW-0479">Metal-binding</keyword>
<organism evidence="17 18">
    <name type="scientific">Aeromicrobium endophyticum</name>
    <dbReference type="NCBI Taxonomy" id="2292704"/>
    <lineage>
        <taxon>Bacteria</taxon>
        <taxon>Bacillati</taxon>
        <taxon>Actinomycetota</taxon>
        <taxon>Actinomycetes</taxon>
        <taxon>Propionibacteriales</taxon>
        <taxon>Nocardioidaceae</taxon>
        <taxon>Aeromicrobium</taxon>
    </lineage>
</organism>
<keyword evidence="8 12" id="KW-0133">Cell shape</keyword>
<dbReference type="InterPro" id="IPR011761">
    <property type="entry name" value="ATP-grasp"/>
</dbReference>
<comment type="pathway">
    <text evidence="12">Cell wall biogenesis; peptidoglycan biosynthesis.</text>
</comment>
<dbReference type="EC" id="6.3.2.4" evidence="12"/>
<dbReference type="GO" id="GO:0071555">
    <property type="term" value="P:cell wall organization"/>
    <property type="evidence" value="ECO:0007669"/>
    <property type="project" value="UniProtKB-KW"/>
</dbReference>
<sequence>MTTTAAPRRVAVIGGGQSCEHDVSLASAAAVAAALDPDLFIAIRLTIGLDGRWHLGSVPLGATPAASLAGAVTVLAECDVAFPAVHGPVGEDGTLAALCRLAGIPWVGSDLRAGALAMDKVTTKLVAESHGIATAPGTLVTASTASSARWDGPVVVKPVAAGSSHGVSLVTAADDLAPAIDSALALDDRVLVEQLVEGREVDVAVLERVDGSRLVGPALEIVSPEGSVFDLDSKYDGSADFRLPAALDDVQRKELAHAALTMFDALGCAGVARFDFFVTPMGVVLNEVNTMPGMTAESQVPRMFAAAGTSYRDLLSELVLGAAQTVR</sequence>
<feature type="active site" evidence="13">
    <location>
        <position position="163"/>
    </location>
</feature>
<feature type="binding site" evidence="14">
    <location>
        <position position="287"/>
    </location>
    <ligand>
        <name>Mg(2+)</name>
        <dbReference type="ChEBI" id="CHEBI:18420"/>
        <label>2</label>
    </ligand>
</feature>
<name>A0A371P213_9ACTN</name>
<dbReference type="AlphaFoldDB" id="A0A371P213"/>
<feature type="domain" description="ATP-grasp" evidence="16">
    <location>
        <begin position="124"/>
        <end position="320"/>
    </location>
</feature>
<evidence type="ECO:0000256" key="15">
    <source>
        <dbReference type="PROSITE-ProRule" id="PRU00409"/>
    </source>
</evidence>
<comment type="caution">
    <text evidence="17">The sequence shown here is derived from an EMBL/GenBank/DDBJ whole genome shotgun (WGS) entry which is preliminary data.</text>
</comment>
<protein>
    <recommendedName>
        <fullName evidence="12">D-alanine--D-alanine ligase</fullName>
        <ecNumber evidence="12">6.3.2.4</ecNumber>
    </recommendedName>
    <alternativeName>
        <fullName evidence="12">D-Ala-D-Ala ligase</fullName>
    </alternativeName>
    <alternativeName>
        <fullName evidence="12">D-alanylalanine synthetase</fullName>
    </alternativeName>
</protein>
<keyword evidence="5 15" id="KW-0547">Nucleotide-binding</keyword>
<keyword evidence="7 14" id="KW-0460">Magnesium</keyword>
<evidence type="ECO:0000259" key="16">
    <source>
        <dbReference type="PROSITE" id="PS50975"/>
    </source>
</evidence>
<dbReference type="EMBL" id="QUBR01000002">
    <property type="protein sequence ID" value="REK69965.1"/>
    <property type="molecule type" value="Genomic_DNA"/>
</dbReference>
<evidence type="ECO:0000256" key="8">
    <source>
        <dbReference type="ARBA" id="ARBA00022960"/>
    </source>
</evidence>
<dbReference type="GO" id="GO:0005829">
    <property type="term" value="C:cytosol"/>
    <property type="evidence" value="ECO:0007669"/>
    <property type="project" value="TreeGrafter"/>
</dbReference>
<dbReference type="InterPro" id="IPR016185">
    <property type="entry name" value="PreATP-grasp_dom_sf"/>
</dbReference>
<evidence type="ECO:0000256" key="6">
    <source>
        <dbReference type="ARBA" id="ARBA00022840"/>
    </source>
</evidence>
<dbReference type="Pfam" id="PF01820">
    <property type="entry name" value="Dala_Dala_lig_N"/>
    <property type="match status" value="1"/>
</dbReference>
<dbReference type="SUPFAM" id="SSF56059">
    <property type="entry name" value="Glutathione synthetase ATP-binding domain-like"/>
    <property type="match status" value="1"/>
</dbReference>
<comment type="catalytic activity">
    <reaction evidence="12">
        <text>2 D-alanine + ATP = D-alanyl-D-alanine + ADP + phosphate + H(+)</text>
        <dbReference type="Rhea" id="RHEA:11224"/>
        <dbReference type="ChEBI" id="CHEBI:15378"/>
        <dbReference type="ChEBI" id="CHEBI:30616"/>
        <dbReference type="ChEBI" id="CHEBI:43474"/>
        <dbReference type="ChEBI" id="CHEBI:57416"/>
        <dbReference type="ChEBI" id="CHEBI:57822"/>
        <dbReference type="ChEBI" id="CHEBI:456216"/>
        <dbReference type="EC" id="6.3.2.4"/>
    </reaction>
</comment>
<dbReference type="RefSeq" id="WP_119704562.1">
    <property type="nucleotide sequence ID" value="NZ_JBHSOI010000002.1"/>
</dbReference>
<dbReference type="InterPro" id="IPR011095">
    <property type="entry name" value="Dala_Dala_lig_C"/>
</dbReference>
<dbReference type="PANTHER" id="PTHR23132:SF25">
    <property type="entry name" value="D-ALANINE--D-ALANINE LIGASE A"/>
    <property type="match status" value="1"/>
</dbReference>
<evidence type="ECO:0000256" key="1">
    <source>
        <dbReference type="ARBA" id="ARBA00001936"/>
    </source>
</evidence>
<keyword evidence="6 15" id="KW-0067">ATP-binding</keyword>
<evidence type="ECO:0000256" key="4">
    <source>
        <dbReference type="ARBA" id="ARBA00022723"/>
    </source>
</evidence>
<evidence type="ECO:0000256" key="11">
    <source>
        <dbReference type="ARBA" id="ARBA00023316"/>
    </source>
</evidence>
<dbReference type="InterPro" id="IPR005905">
    <property type="entry name" value="D_ala_D_ala"/>
</dbReference>
<comment type="subcellular location">
    <subcellularLocation>
        <location evidence="12">Cytoplasm</location>
    </subcellularLocation>
</comment>
<keyword evidence="11 12" id="KW-0961">Cell wall biogenesis/degradation</keyword>
<keyword evidence="9 12" id="KW-0573">Peptidoglycan synthesis</keyword>
<keyword evidence="18" id="KW-1185">Reference proteome</keyword>
<evidence type="ECO:0000256" key="14">
    <source>
        <dbReference type="PIRSR" id="PIRSR039102-3"/>
    </source>
</evidence>
<dbReference type="Gene3D" id="3.30.1490.20">
    <property type="entry name" value="ATP-grasp fold, A domain"/>
    <property type="match status" value="1"/>
</dbReference>
<evidence type="ECO:0000256" key="2">
    <source>
        <dbReference type="ARBA" id="ARBA00010871"/>
    </source>
</evidence>
<dbReference type="InterPro" id="IPR013815">
    <property type="entry name" value="ATP_grasp_subdomain_1"/>
</dbReference>
<evidence type="ECO:0000256" key="7">
    <source>
        <dbReference type="ARBA" id="ARBA00022842"/>
    </source>
</evidence>
<dbReference type="InterPro" id="IPR000291">
    <property type="entry name" value="D-Ala_lig_Van_CS"/>
</dbReference>
<accession>A0A371P213</accession>
<dbReference type="PROSITE" id="PS00843">
    <property type="entry name" value="DALA_DALA_LIGASE_1"/>
    <property type="match status" value="1"/>
</dbReference>
<evidence type="ECO:0000256" key="3">
    <source>
        <dbReference type="ARBA" id="ARBA00022598"/>
    </source>
</evidence>
<evidence type="ECO:0000256" key="10">
    <source>
        <dbReference type="ARBA" id="ARBA00023211"/>
    </source>
</evidence>
<dbReference type="Gene3D" id="3.40.50.20">
    <property type="match status" value="1"/>
</dbReference>